<protein>
    <recommendedName>
        <fullName evidence="1">3-keto-alpha-glucoside-1,2-lyase/3-keto-2-hydroxy-glucal hydratase domain-containing protein</fullName>
    </recommendedName>
</protein>
<dbReference type="PANTHER" id="PTHR33546">
    <property type="entry name" value="LARGE, MULTIFUNCTIONAL SECRETED PROTEIN-RELATED"/>
    <property type="match status" value="1"/>
</dbReference>
<sequence length="359" mass="38864">MHRAAHKFRLLRHASLLICPAVWLVVAPTIAIADGTKALNAQSSADAAGSEKQAMQQSAAKKAKAKIIPYPNASVWTDAKVAAKEFIGFDFIGEYVKGDQAIQVTPSEGKFYLSVYRGGLPGSGWDGGTVAHEWCEADAMKKRLQGWNKLDRSVGVVGKTPPAGALVLFDGSGAKAWKNGKIENGLLKAGAGTKQTFRDFTLYLEWQVPLKPEPPISHPHRGNSGVFAVGAYEVQISDTFGLDHDPRAWEEIEMLKPVDTWCGSIYGIRAADLNMCLPPLAWQSLEIQFKAARFEDGAKISPAIISVIHNGVKIHDNVSLPEGTGGGPSGPRPEVAEGPIYLQNHGNPNRFRNIWIVPQ</sequence>
<dbReference type="EMBL" id="SJPJ01000001">
    <property type="protein sequence ID" value="TWT78857.1"/>
    <property type="molecule type" value="Genomic_DNA"/>
</dbReference>
<evidence type="ECO:0000313" key="2">
    <source>
        <dbReference type="EMBL" id="TWT78857.1"/>
    </source>
</evidence>
<dbReference type="Pfam" id="PF06439">
    <property type="entry name" value="3keto-disac_hyd"/>
    <property type="match status" value="1"/>
</dbReference>
<accession>A0A5C5YWE5</accession>
<dbReference type="GO" id="GO:0016787">
    <property type="term" value="F:hydrolase activity"/>
    <property type="evidence" value="ECO:0007669"/>
    <property type="project" value="InterPro"/>
</dbReference>
<dbReference type="PANTHER" id="PTHR33546:SF1">
    <property type="entry name" value="LARGE, MULTIFUNCTIONAL SECRETED PROTEIN"/>
    <property type="match status" value="1"/>
</dbReference>
<reference evidence="2 3" key="1">
    <citation type="submission" date="2019-02" db="EMBL/GenBank/DDBJ databases">
        <title>Deep-cultivation of Planctomycetes and their phenomic and genomic characterization uncovers novel biology.</title>
        <authorList>
            <person name="Wiegand S."/>
            <person name="Jogler M."/>
            <person name="Boedeker C."/>
            <person name="Pinto D."/>
            <person name="Vollmers J."/>
            <person name="Rivas-Marin E."/>
            <person name="Kohn T."/>
            <person name="Peeters S.H."/>
            <person name="Heuer A."/>
            <person name="Rast P."/>
            <person name="Oberbeckmann S."/>
            <person name="Bunk B."/>
            <person name="Jeske O."/>
            <person name="Meyerdierks A."/>
            <person name="Storesund J.E."/>
            <person name="Kallscheuer N."/>
            <person name="Luecker S."/>
            <person name="Lage O.M."/>
            <person name="Pohl T."/>
            <person name="Merkel B.J."/>
            <person name="Hornburger P."/>
            <person name="Mueller R.-W."/>
            <person name="Bruemmer F."/>
            <person name="Labrenz M."/>
            <person name="Spormann A.M."/>
            <person name="Op Den Camp H."/>
            <person name="Overmann J."/>
            <person name="Amann R."/>
            <person name="Jetten M.S.M."/>
            <person name="Mascher T."/>
            <person name="Medema M.H."/>
            <person name="Devos D.P."/>
            <person name="Kaster A.-K."/>
            <person name="Ovreas L."/>
            <person name="Rohde M."/>
            <person name="Galperin M.Y."/>
            <person name="Jogler C."/>
        </authorList>
    </citation>
    <scope>NUCLEOTIDE SEQUENCE [LARGE SCALE GENOMIC DNA]</scope>
    <source>
        <strain evidence="2 3">CA13</strain>
    </source>
</reference>
<organism evidence="2 3">
    <name type="scientific">Novipirellula herctigrandis</name>
    <dbReference type="NCBI Taxonomy" id="2527986"/>
    <lineage>
        <taxon>Bacteria</taxon>
        <taxon>Pseudomonadati</taxon>
        <taxon>Planctomycetota</taxon>
        <taxon>Planctomycetia</taxon>
        <taxon>Pirellulales</taxon>
        <taxon>Pirellulaceae</taxon>
        <taxon>Novipirellula</taxon>
    </lineage>
</organism>
<dbReference type="AlphaFoldDB" id="A0A5C5YWE5"/>
<dbReference type="RefSeq" id="WP_419193791.1">
    <property type="nucleotide sequence ID" value="NZ_SJPJ01000001.1"/>
</dbReference>
<dbReference type="InterPro" id="IPR010496">
    <property type="entry name" value="AL/BT2_dom"/>
</dbReference>
<proteinExistence type="predicted"/>
<dbReference type="Gene3D" id="2.60.120.560">
    <property type="entry name" value="Exo-inulinase, domain 1"/>
    <property type="match status" value="1"/>
</dbReference>
<gene>
    <name evidence="2" type="ORF">CA13_02540</name>
</gene>
<feature type="domain" description="3-keto-alpha-glucoside-1,2-lyase/3-keto-2-hydroxy-glucal hydratase" evidence="1">
    <location>
        <begin position="166"/>
        <end position="356"/>
    </location>
</feature>
<name>A0A5C5YWE5_9BACT</name>
<keyword evidence="3" id="KW-1185">Reference proteome</keyword>
<dbReference type="Proteomes" id="UP000315010">
    <property type="component" value="Unassembled WGS sequence"/>
</dbReference>
<evidence type="ECO:0000313" key="3">
    <source>
        <dbReference type="Proteomes" id="UP000315010"/>
    </source>
</evidence>
<comment type="caution">
    <text evidence="2">The sequence shown here is derived from an EMBL/GenBank/DDBJ whole genome shotgun (WGS) entry which is preliminary data.</text>
</comment>
<evidence type="ECO:0000259" key="1">
    <source>
        <dbReference type="Pfam" id="PF06439"/>
    </source>
</evidence>